<dbReference type="RefSeq" id="WP_059106861.1">
    <property type="nucleotide sequence ID" value="NZ_AP024589.1"/>
</dbReference>
<sequence length="297" mass="34256">MKKLLSVLLICLCVLAVTTCSKDEPSDLRKFESALIDVQEAEDHMKETMNHINLNELESLSKTDMADENKKALNQLQDDINNELMPKFDDYEAAAKQLPADSDEVKDLKSSYLETVDDKRQQLNQLNTFVKLCNQSVKANEDILYYTKLFEKNRSRIEENVKKGQEAGNTEEVARFVQKLEDNNKRLKSIAEATIENKDQQAAQDGISEAVMPLIGQQIRDLNKTNIESVQINDARKNAIEMYYSLQNYYETREETMDISEKLSKIDHHKLPKKGEDLEKYDQAFEDELNEVKATYQ</sequence>
<evidence type="ECO:0000313" key="2">
    <source>
        <dbReference type="EMBL" id="PNZ69443.1"/>
    </source>
</evidence>
<gene>
    <name evidence="2" type="ORF">CD158_00745</name>
</gene>
<reference evidence="2 3" key="1">
    <citation type="submission" date="2017-08" db="EMBL/GenBank/DDBJ databases">
        <title>Draft genome sequences of 64 type strains of genus Staph aureus.</title>
        <authorList>
            <person name="Cole K."/>
            <person name="Golubchik T."/>
            <person name="Russell J."/>
            <person name="Foster D."/>
            <person name="Llewelyn M."/>
            <person name="Wilson D."/>
            <person name="Crook D."/>
            <person name="Paul J."/>
        </authorList>
    </citation>
    <scope>NUCLEOTIDE SEQUENCE [LARGE SCALE GENOMIC DNA]</scope>
    <source>
        <strain evidence="2 3">NCTC 12101</strain>
    </source>
</reference>
<feature type="chain" id="PRO_5043027032" evidence="1">
    <location>
        <begin position="23"/>
        <end position="297"/>
    </location>
</feature>
<proteinExistence type="predicted"/>
<evidence type="ECO:0000313" key="3">
    <source>
        <dbReference type="Proteomes" id="UP000242470"/>
    </source>
</evidence>
<dbReference type="InterPro" id="IPR048013">
    <property type="entry name" value="EMYY_lipop"/>
</dbReference>
<evidence type="ECO:0000256" key="1">
    <source>
        <dbReference type="SAM" id="SignalP"/>
    </source>
</evidence>
<comment type="caution">
    <text evidence="2">The sequence shown here is derived from an EMBL/GenBank/DDBJ whole genome shotgun (WGS) entry which is preliminary data.</text>
</comment>
<feature type="signal peptide" evidence="1">
    <location>
        <begin position="1"/>
        <end position="22"/>
    </location>
</feature>
<name>A0AAP8PQX5_9STAP</name>
<keyword evidence="1" id="KW-0732">Signal</keyword>
<organism evidence="2 3">
    <name type="scientific">Staphylococcus auricularis</name>
    <dbReference type="NCBI Taxonomy" id="29379"/>
    <lineage>
        <taxon>Bacteria</taxon>
        <taxon>Bacillati</taxon>
        <taxon>Bacillota</taxon>
        <taxon>Bacilli</taxon>
        <taxon>Bacillales</taxon>
        <taxon>Staphylococcaceae</taxon>
        <taxon>Staphylococcus</taxon>
    </lineage>
</organism>
<protein>
    <submittedName>
        <fullName evidence="2">EMYY motif lipoprotein</fullName>
    </submittedName>
</protein>
<dbReference type="GeneID" id="64982807"/>
<keyword evidence="2" id="KW-0449">Lipoprotein</keyword>
<dbReference type="Proteomes" id="UP000242470">
    <property type="component" value="Unassembled WGS sequence"/>
</dbReference>
<accession>A0AAP8PQX5</accession>
<dbReference type="EMBL" id="PPQW01000003">
    <property type="protein sequence ID" value="PNZ69443.1"/>
    <property type="molecule type" value="Genomic_DNA"/>
</dbReference>
<dbReference type="NCBIfam" id="NF033194">
    <property type="entry name" value="lipo_EMYY"/>
    <property type="match status" value="1"/>
</dbReference>
<dbReference type="AlphaFoldDB" id="A0AAP8PQX5"/>